<dbReference type="GO" id="GO:0097527">
    <property type="term" value="P:necroptotic signaling pathway"/>
    <property type="evidence" value="ECO:0007669"/>
    <property type="project" value="TreeGrafter"/>
</dbReference>
<evidence type="ECO:0000256" key="3">
    <source>
        <dbReference type="SAM" id="MobiDB-lite"/>
    </source>
</evidence>
<feature type="compositionally biased region" description="Basic residues" evidence="3">
    <location>
        <begin position="503"/>
        <end position="522"/>
    </location>
</feature>
<keyword evidence="1" id="KW-0547">Nucleotide-binding</keyword>
<dbReference type="GO" id="GO:0005524">
    <property type="term" value="F:ATP binding"/>
    <property type="evidence" value="ECO:0007669"/>
    <property type="project" value="UniProtKB-KW"/>
</dbReference>
<evidence type="ECO:0000256" key="2">
    <source>
        <dbReference type="ARBA" id="ARBA00022840"/>
    </source>
</evidence>
<comment type="caution">
    <text evidence="5">The sequence shown here is derived from an EMBL/GenBank/DDBJ whole genome shotgun (WGS) entry which is preliminary data.</text>
</comment>
<name>A0A4D9DGA0_9STRA</name>
<gene>
    <name evidence="5" type="ORF">NSK_001185</name>
</gene>
<dbReference type="EMBL" id="SDOX01000005">
    <property type="protein sequence ID" value="TFJ87838.1"/>
    <property type="molecule type" value="Genomic_DNA"/>
</dbReference>
<dbReference type="InterPro" id="IPR011009">
    <property type="entry name" value="Kinase-like_dom_sf"/>
</dbReference>
<feature type="region of interest" description="Disordered" evidence="3">
    <location>
        <begin position="390"/>
        <end position="647"/>
    </location>
</feature>
<accession>A0A4D9DGA0</accession>
<dbReference type="PROSITE" id="PS00108">
    <property type="entry name" value="PROTEIN_KINASE_ST"/>
    <property type="match status" value="1"/>
</dbReference>
<feature type="compositionally biased region" description="Polar residues" evidence="3">
    <location>
        <begin position="591"/>
        <end position="603"/>
    </location>
</feature>
<dbReference type="SMART" id="SM00220">
    <property type="entry name" value="S_TKc"/>
    <property type="match status" value="1"/>
</dbReference>
<dbReference type="AlphaFoldDB" id="A0A4D9DGA0"/>
<dbReference type="InterPro" id="IPR008271">
    <property type="entry name" value="Ser/Thr_kinase_AS"/>
</dbReference>
<evidence type="ECO:0000256" key="1">
    <source>
        <dbReference type="ARBA" id="ARBA00022741"/>
    </source>
</evidence>
<dbReference type="PANTHER" id="PTHR44329:SF298">
    <property type="entry name" value="MIXED LINEAGE KINASE DOMAIN-LIKE PROTEIN"/>
    <property type="match status" value="1"/>
</dbReference>
<feature type="domain" description="Protein kinase" evidence="4">
    <location>
        <begin position="1"/>
        <end position="387"/>
    </location>
</feature>
<dbReference type="PANTHER" id="PTHR44329">
    <property type="entry name" value="SERINE/THREONINE-PROTEIN KINASE TNNI3K-RELATED"/>
    <property type="match status" value="1"/>
</dbReference>
<proteinExistence type="predicted"/>
<evidence type="ECO:0000259" key="4">
    <source>
        <dbReference type="PROSITE" id="PS50011"/>
    </source>
</evidence>
<keyword evidence="2" id="KW-0067">ATP-binding</keyword>
<dbReference type="OrthoDB" id="77629at2759"/>
<sequence length="718" mass="77956">MAEGVYGVVWRARLRRRRRQETTHQERGRACRGKGSKRDLRFIEKEEEVAVKVQRVPSDEQEQANLLIELSILHGLIHPRLVRYFGAALLSEADILTRDKWRPLLRGPRGSKWDHCGEEQVDPAKRREEEDEEEETKEGEEEDEEDVKEQMHAWVESEAIRKEEMDATTSSPATTPASPSADTASLVLIAMELCGHGSLRDALSPSLPHQSPLPLSWPLRVRIVSDVAEGLTFLHAHGLLHRDLKTSNILLTHPLFRAKICDHAFVSSSHSPDLLSITCGTFEFQAPEQLLNGPESKITGKADMFSFGVVMSELVTGKIPGSGQGQDSFLQRRPEELFEVRGEEVENHVLPGCPPSLLALTLQCLAQDAEDRPTALEAWEWARELWAEVEREKGGGREDGGGEGKGGREGEGVDGFDAGRSNSSPGGGVEGEGGGGGGGGGEVLAEENSGGQEKGTEEVDAGGGEMESEKIVAASSLSPSSSPGMDKGSGGKGEEDIADAQRVARRRKKRLKASKRRQKKEKRSMYPPSPQTSSPHLPGSEDEEQPTGGGVERPDPKLARVYRPRADVAAGEPRKKGWATDSKCAPCPGFPSSSLPCPSTTQAICPPDSPDLSLLPSTAPSSLPPTSPGPCPGGLSPPPSPISSLEATLDPEGRRARAWHAQWRVVDQKMQAGLRLLLRETKERDRTKGPARESVEESLLPLIADMERSLTALRKVVD</sequence>
<organism evidence="5 6">
    <name type="scientific">Nannochloropsis salina CCMP1776</name>
    <dbReference type="NCBI Taxonomy" id="1027361"/>
    <lineage>
        <taxon>Eukaryota</taxon>
        <taxon>Sar</taxon>
        <taxon>Stramenopiles</taxon>
        <taxon>Ochrophyta</taxon>
        <taxon>Eustigmatophyceae</taxon>
        <taxon>Eustigmatales</taxon>
        <taxon>Monodopsidaceae</taxon>
        <taxon>Microchloropsis</taxon>
        <taxon>Microchloropsis salina</taxon>
    </lineage>
</organism>
<dbReference type="PROSITE" id="PS50011">
    <property type="entry name" value="PROTEIN_KINASE_DOM"/>
    <property type="match status" value="1"/>
</dbReference>
<dbReference type="SUPFAM" id="SSF56112">
    <property type="entry name" value="Protein kinase-like (PK-like)"/>
    <property type="match status" value="1"/>
</dbReference>
<dbReference type="Gene3D" id="3.30.200.20">
    <property type="entry name" value="Phosphorylase Kinase, domain 1"/>
    <property type="match status" value="1"/>
</dbReference>
<keyword evidence="6" id="KW-1185">Reference proteome</keyword>
<feature type="compositionally biased region" description="Gly residues" evidence="3">
    <location>
        <begin position="425"/>
        <end position="442"/>
    </location>
</feature>
<dbReference type="GO" id="GO:0004672">
    <property type="term" value="F:protein kinase activity"/>
    <property type="evidence" value="ECO:0007669"/>
    <property type="project" value="InterPro"/>
</dbReference>
<evidence type="ECO:0000313" key="5">
    <source>
        <dbReference type="EMBL" id="TFJ87838.1"/>
    </source>
</evidence>
<feature type="compositionally biased region" description="Pro residues" evidence="3">
    <location>
        <begin position="622"/>
        <end position="641"/>
    </location>
</feature>
<dbReference type="Proteomes" id="UP000355283">
    <property type="component" value="Unassembled WGS sequence"/>
</dbReference>
<feature type="compositionally biased region" description="Basic and acidic residues" evidence="3">
    <location>
        <begin position="111"/>
        <end position="128"/>
    </location>
</feature>
<feature type="compositionally biased region" description="Acidic residues" evidence="3">
    <location>
        <begin position="129"/>
        <end position="147"/>
    </location>
</feature>
<dbReference type="InterPro" id="IPR000719">
    <property type="entry name" value="Prot_kinase_dom"/>
</dbReference>
<dbReference type="InterPro" id="IPR051681">
    <property type="entry name" value="Ser/Thr_Kinases-Pseudokinases"/>
</dbReference>
<feature type="compositionally biased region" description="Low complexity" evidence="3">
    <location>
        <begin position="604"/>
        <end position="621"/>
    </location>
</feature>
<reference evidence="5 6" key="1">
    <citation type="submission" date="2019-01" db="EMBL/GenBank/DDBJ databases">
        <title>Nuclear Genome Assembly of the Microalgal Biofuel strain Nannochloropsis salina CCMP1776.</title>
        <authorList>
            <person name="Hovde B."/>
        </authorList>
    </citation>
    <scope>NUCLEOTIDE SEQUENCE [LARGE SCALE GENOMIC DNA]</scope>
    <source>
        <strain evidence="5 6">CCMP1776</strain>
    </source>
</reference>
<evidence type="ECO:0000313" key="6">
    <source>
        <dbReference type="Proteomes" id="UP000355283"/>
    </source>
</evidence>
<feature type="compositionally biased region" description="Basic and acidic residues" evidence="3">
    <location>
        <begin position="390"/>
        <end position="411"/>
    </location>
</feature>
<dbReference type="Gene3D" id="1.10.510.10">
    <property type="entry name" value="Transferase(Phosphotransferase) domain 1"/>
    <property type="match status" value="1"/>
</dbReference>
<feature type="region of interest" description="Disordered" evidence="3">
    <location>
        <begin position="108"/>
        <end position="151"/>
    </location>
</feature>
<protein>
    <recommendedName>
        <fullName evidence="4">Protein kinase domain-containing protein</fullName>
    </recommendedName>
</protein>
<dbReference type="Pfam" id="PF00069">
    <property type="entry name" value="Pkinase"/>
    <property type="match status" value="1"/>
</dbReference>